<dbReference type="PANTHER" id="PTHR43465">
    <property type="entry name" value="DUF1680 DOMAIN PROTEIN (AFU_ORTHOLOGUE AFUA_1G08910)"/>
    <property type="match status" value="1"/>
</dbReference>
<dbReference type="InterPro" id="IPR049174">
    <property type="entry name" value="Beta-AFase-like"/>
</dbReference>
<keyword evidence="5" id="KW-1185">Reference proteome</keyword>
<accession>A0A0G3EGK4</accession>
<reference evidence="4 5" key="2">
    <citation type="journal article" date="2016" name="ISME J.">
        <title>Characterization of the first cultured representative of Verrucomicrobia subdivision 5 indicates the proposal of a novel phylum.</title>
        <authorList>
            <person name="Spring S."/>
            <person name="Bunk B."/>
            <person name="Sproer C."/>
            <person name="Schumann P."/>
            <person name="Rohde M."/>
            <person name="Tindall B.J."/>
            <person name="Klenk H.P."/>
        </authorList>
    </citation>
    <scope>NUCLEOTIDE SEQUENCE [LARGE SCALE GENOMIC DNA]</scope>
    <source>
        <strain evidence="4 5">L21-Fru-AB</strain>
    </source>
</reference>
<dbReference type="SUPFAM" id="SSF48208">
    <property type="entry name" value="Six-hairpin glycosidases"/>
    <property type="match status" value="1"/>
</dbReference>
<evidence type="ECO:0000313" key="4">
    <source>
        <dbReference type="EMBL" id="AKJ65601.1"/>
    </source>
</evidence>
<dbReference type="EMBL" id="CP010904">
    <property type="protein sequence ID" value="AKJ65601.1"/>
    <property type="molecule type" value="Genomic_DNA"/>
</dbReference>
<dbReference type="PANTHER" id="PTHR43465:SF2">
    <property type="entry name" value="DUF1680 DOMAIN PROTEIN (AFU_ORTHOLOGUE AFUA_1G08910)"/>
    <property type="match status" value="1"/>
</dbReference>
<dbReference type="AlphaFoldDB" id="A0A0G3EGK4"/>
<dbReference type="STRING" id="1307763.L21SP4_02375"/>
<feature type="signal peptide" evidence="1">
    <location>
        <begin position="1"/>
        <end position="22"/>
    </location>
</feature>
<organism evidence="4 5">
    <name type="scientific">Kiritimatiella glycovorans</name>
    <dbReference type="NCBI Taxonomy" id="1307763"/>
    <lineage>
        <taxon>Bacteria</taxon>
        <taxon>Pseudomonadati</taxon>
        <taxon>Kiritimatiellota</taxon>
        <taxon>Kiritimatiellia</taxon>
        <taxon>Kiritimatiellales</taxon>
        <taxon>Kiritimatiellaceae</taxon>
        <taxon>Kiritimatiella</taxon>
    </lineage>
</organism>
<evidence type="ECO:0000259" key="3">
    <source>
        <dbReference type="Pfam" id="PF20736"/>
    </source>
</evidence>
<sequence length="662" mass="74873" precursor="true">MNTRRWVAAGLLAVLWSGPVTAFEGELHPLPYGDIEPAGWVAAQLERDVKEGLFARFHNSWMVKNEAFTLRGDNPDKKDDYPHIWDGAAEGYWGYALLINAAMVDDPAARQRAEAFIDKILASQDEDGYIGIWPPETRYTPRTIDRDVHRGFLFLGMLAWAQTFDRPDILEAVERAVQCDMKHFNRETPNLWMKHFQVMSYPQFLDRLAGLTGKREYADYAAFVIENFNRSPGGAAIFRDCVPDNLLDPDRRFVGHACNTTGTLCLPYLLWSVTGESRIREAGEVAFRKLERQLSPSGSLIGDEDAGGRLPFPDIAIEYCTTTYLAENALWAAEKSGDLQLADLAERAAFNAGMGARLPDGAAHAYLKRDNQYRLPGSEFHRFLYSPAHEPFCCTTRMLHLFPMYVSEQFKRLGDERGLAALAYGPCRVDTQLGGVRVRIEERTNYPFEDRIEFVITPEKATAFDLVLRRPRWSEHATVEASGAELEKAQDAFILRKTWRPGDRVVLTFDPDIEARRAANREFYLKRGPLVFAAEIDAERHEHYGEFPSGQQTVEELNGGTQPILSFTPGRNKNLWRCALDAQAGPGFGFTAERDKGADPLDPWTRSPLVLKGELHRGRGLMDVRLTPMGCTILRRVTFPASRMYEDEGRSQELKFDDDTSL</sequence>
<name>A0A0G3EGK4_9BACT</name>
<evidence type="ECO:0000313" key="5">
    <source>
        <dbReference type="Proteomes" id="UP000035268"/>
    </source>
</evidence>
<dbReference type="Pfam" id="PF07944">
    <property type="entry name" value="Beta-AFase-like_GH127_cat"/>
    <property type="match status" value="1"/>
</dbReference>
<dbReference type="InterPro" id="IPR008928">
    <property type="entry name" value="6-hairpin_glycosidase_sf"/>
</dbReference>
<dbReference type="InterPro" id="IPR012878">
    <property type="entry name" value="Beta-AFase-like_GH127_cat"/>
</dbReference>
<dbReference type="SMR" id="A0A0G3EGK4"/>
<protein>
    <recommendedName>
        <fullName evidence="6">Non-reducing end beta-L-arabinofuranosidase</fullName>
    </recommendedName>
</protein>
<keyword evidence="1" id="KW-0732">Signal</keyword>
<dbReference type="RefSeq" id="WP_052882810.1">
    <property type="nucleotide sequence ID" value="NZ_CP010904.1"/>
</dbReference>
<evidence type="ECO:0000256" key="1">
    <source>
        <dbReference type="SAM" id="SignalP"/>
    </source>
</evidence>
<evidence type="ECO:0008006" key="6">
    <source>
        <dbReference type="Google" id="ProtNLM"/>
    </source>
</evidence>
<dbReference type="GO" id="GO:0005975">
    <property type="term" value="P:carbohydrate metabolic process"/>
    <property type="evidence" value="ECO:0007669"/>
    <property type="project" value="InterPro"/>
</dbReference>
<dbReference type="Proteomes" id="UP000035268">
    <property type="component" value="Chromosome"/>
</dbReference>
<proteinExistence type="predicted"/>
<feature type="domain" description="Non-reducing end beta-L-arabinofuranosidase-like GH127 catalytic" evidence="2">
    <location>
        <begin position="85"/>
        <end position="402"/>
    </location>
</feature>
<feature type="domain" description="Non-reducing end beta-L-arabinofuranosidase-like GH127 middle" evidence="3">
    <location>
        <begin position="423"/>
        <end position="510"/>
    </location>
</feature>
<evidence type="ECO:0000259" key="2">
    <source>
        <dbReference type="Pfam" id="PF07944"/>
    </source>
</evidence>
<gene>
    <name evidence="4" type="ORF">L21SP4_02375</name>
</gene>
<dbReference type="InterPro" id="IPR049046">
    <property type="entry name" value="Beta-AFase-like_GH127_middle"/>
</dbReference>
<feature type="chain" id="PRO_5005183970" description="Non-reducing end beta-L-arabinofuranosidase" evidence="1">
    <location>
        <begin position="23"/>
        <end position="662"/>
    </location>
</feature>
<dbReference type="KEGG" id="vbl:L21SP4_02375"/>
<reference evidence="5" key="1">
    <citation type="submission" date="2015-02" db="EMBL/GenBank/DDBJ databases">
        <title>Description and complete genome sequence of the first cultured representative of the subdivision 5 of the Verrucomicrobia phylum.</title>
        <authorList>
            <person name="Spring S."/>
            <person name="Bunk B."/>
            <person name="Sproer C."/>
            <person name="Klenk H.-P."/>
        </authorList>
    </citation>
    <scope>NUCLEOTIDE SEQUENCE [LARGE SCALE GENOMIC DNA]</scope>
    <source>
        <strain evidence="5">L21-Fru-AB</strain>
    </source>
</reference>
<dbReference type="OrthoDB" id="9757939at2"/>
<dbReference type="Pfam" id="PF20736">
    <property type="entry name" value="Glyco_hydro127M"/>
    <property type="match status" value="1"/>
</dbReference>